<accession>A0A9K3D1W7</accession>
<feature type="compositionally biased region" description="Basic residues" evidence="13">
    <location>
        <begin position="1"/>
        <end position="11"/>
    </location>
</feature>
<keyword evidence="9 14" id="KW-0472">Membrane</keyword>
<comment type="caution">
    <text evidence="16">The sequence shown here is derived from an EMBL/GenBank/DDBJ whole genome shotgun (WGS) entry which is preliminary data.</text>
</comment>
<evidence type="ECO:0000256" key="13">
    <source>
        <dbReference type="SAM" id="MobiDB-lite"/>
    </source>
</evidence>
<keyword evidence="12" id="KW-0012">Acyltransferase</keyword>
<dbReference type="InterPro" id="IPR002123">
    <property type="entry name" value="Plipid/glycerol_acylTrfase"/>
</dbReference>
<name>A0A9K3D1W7_9EUKA</name>
<comment type="subcellular location">
    <subcellularLocation>
        <location evidence="1">Membrane</location>
    </subcellularLocation>
</comment>
<evidence type="ECO:0000313" key="16">
    <source>
        <dbReference type="EMBL" id="GIQ87196.1"/>
    </source>
</evidence>
<comment type="similarity">
    <text evidence="3">Belongs to the 1-acyl-sn-glycerol-3-phosphate acyltransferase family.</text>
</comment>
<dbReference type="SUPFAM" id="SSF69593">
    <property type="entry name" value="Glycerol-3-phosphate (1)-acyltransferase"/>
    <property type="match status" value="1"/>
</dbReference>
<reference evidence="16 17" key="1">
    <citation type="journal article" date="2018" name="PLoS ONE">
        <title>The draft genome of Kipferlia bialata reveals reductive genome evolution in fornicate parasites.</title>
        <authorList>
            <person name="Tanifuji G."/>
            <person name="Takabayashi S."/>
            <person name="Kume K."/>
            <person name="Takagi M."/>
            <person name="Nakayama T."/>
            <person name="Kamikawa R."/>
            <person name="Inagaki Y."/>
            <person name="Hashimoto T."/>
        </authorList>
    </citation>
    <scope>NUCLEOTIDE SEQUENCE [LARGE SCALE GENOMIC DNA]</scope>
    <source>
        <strain evidence="16">NY0173</strain>
    </source>
</reference>
<evidence type="ECO:0000313" key="17">
    <source>
        <dbReference type="Proteomes" id="UP000265618"/>
    </source>
</evidence>
<dbReference type="AlphaFoldDB" id="A0A9K3D1W7"/>
<evidence type="ECO:0000256" key="2">
    <source>
        <dbReference type="ARBA" id="ARBA00005189"/>
    </source>
</evidence>
<evidence type="ECO:0000256" key="6">
    <source>
        <dbReference type="ARBA" id="ARBA00022692"/>
    </source>
</evidence>
<evidence type="ECO:0000256" key="7">
    <source>
        <dbReference type="ARBA" id="ARBA00022989"/>
    </source>
</evidence>
<keyword evidence="11" id="KW-1208">Phospholipid metabolism</keyword>
<dbReference type="OrthoDB" id="272512at2759"/>
<dbReference type="GO" id="GO:0008654">
    <property type="term" value="P:phospholipid biosynthetic process"/>
    <property type="evidence" value="ECO:0007669"/>
    <property type="project" value="UniProtKB-KW"/>
</dbReference>
<dbReference type="Proteomes" id="UP000265618">
    <property type="component" value="Unassembled WGS sequence"/>
</dbReference>
<evidence type="ECO:0000256" key="9">
    <source>
        <dbReference type="ARBA" id="ARBA00023136"/>
    </source>
</evidence>
<evidence type="ECO:0000256" key="5">
    <source>
        <dbReference type="ARBA" id="ARBA00022679"/>
    </source>
</evidence>
<evidence type="ECO:0000256" key="3">
    <source>
        <dbReference type="ARBA" id="ARBA00008655"/>
    </source>
</evidence>
<evidence type="ECO:0000256" key="12">
    <source>
        <dbReference type="ARBA" id="ARBA00023315"/>
    </source>
</evidence>
<keyword evidence="6 14" id="KW-0812">Transmembrane</keyword>
<evidence type="ECO:0000256" key="4">
    <source>
        <dbReference type="ARBA" id="ARBA00022516"/>
    </source>
</evidence>
<evidence type="ECO:0000256" key="14">
    <source>
        <dbReference type="SAM" id="Phobius"/>
    </source>
</evidence>
<feature type="compositionally biased region" description="Basic and acidic residues" evidence="13">
    <location>
        <begin position="12"/>
        <end position="26"/>
    </location>
</feature>
<dbReference type="PANTHER" id="PTHR23063">
    <property type="entry name" value="PHOSPHOLIPID ACYLTRANSFERASE"/>
    <property type="match status" value="1"/>
</dbReference>
<keyword evidence="5" id="KW-0808">Transferase</keyword>
<feature type="region of interest" description="Disordered" evidence="13">
    <location>
        <begin position="1"/>
        <end position="56"/>
    </location>
</feature>
<feature type="domain" description="Phospholipid/glycerol acyltransferase" evidence="15">
    <location>
        <begin position="150"/>
        <end position="254"/>
    </location>
</feature>
<dbReference type="GO" id="GO:0016020">
    <property type="term" value="C:membrane"/>
    <property type="evidence" value="ECO:0007669"/>
    <property type="project" value="UniProtKB-SubCell"/>
</dbReference>
<keyword evidence="10" id="KW-0594">Phospholipid biosynthesis</keyword>
<organism evidence="16 17">
    <name type="scientific">Kipferlia bialata</name>
    <dbReference type="NCBI Taxonomy" id="797122"/>
    <lineage>
        <taxon>Eukaryota</taxon>
        <taxon>Metamonada</taxon>
        <taxon>Carpediemonas-like organisms</taxon>
        <taxon>Kipferlia</taxon>
    </lineage>
</organism>
<keyword evidence="7 14" id="KW-1133">Transmembrane helix</keyword>
<evidence type="ECO:0000256" key="1">
    <source>
        <dbReference type="ARBA" id="ARBA00004370"/>
    </source>
</evidence>
<dbReference type="SMART" id="SM00563">
    <property type="entry name" value="PlsC"/>
    <property type="match status" value="1"/>
</dbReference>
<evidence type="ECO:0000256" key="11">
    <source>
        <dbReference type="ARBA" id="ARBA00023264"/>
    </source>
</evidence>
<dbReference type="CDD" id="cd07991">
    <property type="entry name" value="LPLAT_LPCAT1-like"/>
    <property type="match status" value="1"/>
</dbReference>
<protein>
    <recommendedName>
        <fullName evidence="15">Phospholipid/glycerol acyltransferase domain-containing protein</fullName>
    </recommendedName>
</protein>
<keyword evidence="17" id="KW-1185">Reference proteome</keyword>
<feature type="compositionally biased region" description="Basic and acidic residues" evidence="13">
    <location>
        <begin position="33"/>
        <end position="52"/>
    </location>
</feature>
<dbReference type="Pfam" id="PF01553">
    <property type="entry name" value="Acyltransferase"/>
    <property type="match status" value="1"/>
</dbReference>
<dbReference type="GO" id="GO:0008374">
    <property type="term" value="F:O-acyltransferase activity"/>
    <property type="evidence" value="ECO:0007669"/>
    <property type="project" value="InterPro"/>
</dbReference>
<dbReference type="InterPro" id="IPR045252">
    <property type="entry name" value="LPCAT1-like"/>
</dbReference>
<gene>
    <name evidence="16" type="ORF">KIPB_009191</name>
</gene>
<dbReference type="PANTHER" id="PTHR23063:SF52">
    <property type="entry name" value="LYSOPHOSPHATIDYLCHOLINE ACYLTRANSFERASE"/>
    <property type="match status" value="1"/>
</dbReference>
<sequence>MTSTRLRHPPRAKPDTDSVESSRDTDNASAGSEADRMSTKRHRDTERVREEVSTFPGFVPPPPGAPRYVQVSKVLLGCILVPVRFIICVSIALTFCGIAQLLFIGQADSQLRGWRRAFMEPYARLCARVILFFCGYHWIHQTGSLATAESWTDILVFMAQGQGCFGFIAKAPIADAPIVGYAAKALNVVFVTRNCNKSCQTAAEELKTRMLDASLPRVIVFPEGTTTDGTVLLKYRAGAFRAGLPVQPCLIEYPHKWYTQSWDSQRFWQHMFRIMSTPHNKVSLTFMPVYTPSEEEVQDPYLYGDRVRQSMREEWNTVASRPVSLSPLTVKEKMVYTEYREGAFCWEECLERVAAIARGEACKCSDTTTQSPYGKGPPPTLQTDTAAGIDRVAVADTVLEVVE</sequence>
<evidence type="ECO:0000256" key="8">
    <source>
        <dbReference type="ARBA" id="ARBA00023098"/>
    </source>
</evidence>
<feature type="transmembrane region" description="Helical" evidence="14">
    <location>
        <begin position="74"/>
        <end position="102"/>
    </location>
</feature>
<evidence type="ECO:0000259" key="15">
    <source>
        <dbReference type="SMART" id="SM00563"/>
    </source>
</evidence>
<proteinExistence type="inferred from homology"/>
<dbReference type="EMBL" id="BDIP01003046">
    <property type="protein sequence ID" value="GIQ87196.1"/>
    <property type="molecule type" value="Genomic_DNA"/>
</dbReference>
<keyword evidence="8" id="KW-0443">Lipid metabolism</keyword>
<comment type="pathway">
    <text evidence="2">Lipid metabolism.</text>
</comment>
<keyword evidence="4" id="KW-0444">Lipid biosynthesis</keyword>
<evidence type="ECO:0000256" key="10">
    <source>
        <dbReference type="ARBA" id="ARBA00023209"/>
    </source>
</evidence>